<keyword evidence="3" id="KW-0520">NAD</keyword>
<evidence type="ECO:0000256" key="2">
    <source>
        <dbReference type="ARBA" id="ARBA00022801"/>
    </source>
</evidence>
<sequence length="112" mass="12846">MASVDTVNAFSSSSSLPFTDTFYEDRKKYDVYLSFRGSDTRNNITDRLYSTMNQKGIRTFRDDEQYEQGKSVHSELVRAIEDSKIAVIVLSQNYVFSTWCLAELAAIVECME</sequence>
<evidence type="ECO:0000313" key="7">
    <source>
        <dbReference type="Proteomes" id="UP001459277"/>
    </source>
</evidence>
<feature type="domain" description="TIR" evidence="5">
    <location>
        <begin position="27"/>
        <end position="112"/>
    </location>
</feature>
<dbReference type="PROSITE" id="PS50104">
    <property type="entry name" value="TIR"/>
    <property type="match status" value="1"/>
</dbReference>
<evidence type="ECO:0000256" key="1">
    <source>
        <dbReference type="ARBA" id="ARBA00011982"/>
    </source>
</evidence>
<reference evidence="6 7" key="1">
    <citation type="submission" date="2024-01" db="EMBL/GenBank/DDBJ databases">
        <title>A telomere-to-telomere, gap-free genome of sweet tea (Lithocarpus litseifolius).</title>
        <authorList>
            <person name="Zhou J."/>
        </authorList>
    </citation>
    <scope>NUCLEOTIDE SEQUENCE [LARGE SCALE GENOMIC DNA]</scope>
    <source>
        <strain evidence="6">Zhou-2022a</strain>
        <tissue evidence="6">Leaf</tissue>
    </source>
</reference>
<proteinExistence type="predicted"/>
<name>A0AAW2DIJ5_9ROSI</name>
<evidence type="ECO:0000256" key="4">
    <source>
        <dbReference type="ARBA" id="ARBA00047304"/>
    </source>
</evidence>
<protein>
    <recommendedName>
        <fullName evidence="1">ADP-ribosyl cyclase/cyclic ADP-ribose hydrolase</fullName>
        <ecNumber evidence="1">3.2.2.6</ecNumber>
    </recommendedName>
</protein>
<comment type="catalytic activity">
    <reaction evidence="4">
        <text>NAD(+) + H2O = ADP-D-ribose + nicotinamide + H(+)</text>
        <dbReference type="Rhea" id="RHEA:16301"/>
        <dbReference type="ChEBI" id="CHEBI:15377"/>
        <dbReference type="ChEBI" id="CHEBI:15378"/>
        <dbReference type="ChEBI" id="CHEBI:17154"/>
        <dbReference type="ChEBI" id="CHEBI:57540"/>
        <dbReference type="ChEBI" id="CHEBI:57967"/>
        <dbReference type="EC" id="3.2.2.6"/>
    </reaction>
    <physiologicalReaction direction="left-to-right" evidence="4">
        <dbReference type="Rhea" id="RHEA:16302"/>
    </physiologicalReaction>
</comment>
<evidence type="ECO:0000313" key="6">
    <source>
        <dbReference type="EMBL" id="KAL0009553.1"/>
    </source>
</evidence>
<evidence type="ECO:0000256" key="3">
    <source>
        <dbReference type="ARBA" id="ARBA00023027"/>
    </source>
</evidence>
<dbReference type="EC" id="3.2.2.6" evidence="1"/>
<dbReference type="Pfam" id="PF01582">
    <property type="entry name" value="TIR"/>
    <property type="match status" value="1"/>
</dbReference>
<dbReference type="SMART" id="SM00255">
    <property type="entry name" value="TIR"/>
    <property type="match status" value="1"/>
</dbReference>
<dbReference type="Gene3D" id="3.40.50.10140">
    <property type="entry name" value="Toll/interleukin-1 receptor homology (TIR) domain"/>
    <property type="match status" value="1"/>
</dbReference>
<dbReference type="PANTHER" id="PTHR32009">
    <property type="entry name" value="TMV RESISTANCE PROTEIN N-LIKE"/>
    <property type="match status" value="1"/>
</dbReference>
<dbReference type="GO" id="GO:0007165">
    <property type="term" value="P:signal transduction"/>
    <property type="evidence" value="ECO:0007669"/>
    <property type="project" value="InterPro"/>
</dbReference>
<dbReference type="GO" id="GO:0061809">
    <property type="term" value="F:NAD+ nucleosidase activity, cyclic ADP-ribose generating"/>
    <property type="evidence" value="ECO:0007669"/>
    <property type="project" value="UniProtKB-EC"/>
</dbReference>
<dbReference type="SUPFAM" id="SSF52200">
    <property type="entry name" value="Toll/Interleukin receptor TIR domain"/>
    <property type="match status" value="1"/>
</dbReference>
<keyword evidence="7" id="KW-1185">Reference proteome</keyword>
<accession>A0AAW2DIJ5</accession>
<dbReference type="PANTHER" id="PTHR32009:SF39">
    <property type="entry name" value="TIR DOMAIN-CONTAINING PROTEIN"/>
    <property type="match status" value="1"/>
</dbReference>
<dbReference type="InterPro" id="IPR035897">
    <property type="entry name" value="Toll_tir_struct_dom_sf"/>
</dbReference>
<dbReference type="EMBL" id="JAZDWU010000003">
    <property type="protein sequence ID" value="KAL0009553.1"/>
    <property type="molecule type" value="Genomic_DNA"/>
</dbReference>
<organism evidence="6 7">
    <name type="scientific">Lithocarpus litseifolius</name>
    <dbReference type="NCBI Taxonomy" id="425828"/>
    <lineage>
        <taxon>Eukaryota</taxon>
        <taxon>Viridiplantae</taxon>
        <taxon>Streptophyta</taxon>
        <taxon>Embryophyta</taxon>
        <taxon>Tracheophyta</taxon>
        <taxon>Spermatophyta</taxon>
        <taxon>Magnoliopsida</taxon>
        <taxon>eudicotyledons</taxon>
        <taxon>Gunneridae</taxon>
        <taxon>Pentapetalae</taxon>
        <taxon>rosids</taxon>
        <taxon>fabids</taxon>
        <taxon>Fagales</taxon>
        <taxon>Fagaceae</taxon>
        <taxon>Lithocarpus</taxon>
    </lineage>
</organism>
<dbReference type="Proteomes" id="UP001459277">
    <property type="component" value="Unassembled WGS sequence"/>
</dbReference>
<keyword evidence="2" id="KW-0378">Hydrolase</keyword>
<dbReference type="InterPro" id="IPR000157">
    <property type="entry name" value="TIR_dom"/>
</dbReference>
<comment type="caution">
    <text evidence="6">The sequence shown here is derived from an EMBL/GenBank/DDBJ whole genome shotgun (WGS) entry which is preliminary data.</text>
</comment>
<evidence type="ECO:0000259" key="5">
    <source>
        <dbReference type="PROSITE" id="PS50104"/>
    </source>
</evidence>
<dbReference type="AlphaFoldDB" id="A0AAW2DIJ5"/>
<gene>
    <name evidence="6" type="ORF">SO802_011055</name>
</gene>